<gene>
    <name evidence="1" type="ORF">IPOD504_LOCUS12748</name>
</gene>
<feature type="non-terminal residue" evidence="1">
    <location>
        <position position="68"/>
    </location>
</feature>
<sequence length="68" mass="7286">MSAESAAHPKPRSLRLAPRSFRSLSTEGAPCVCRVLSLTSGCTELSSSGIISLEKHLPPRSPGYFNEN</sequence>
<dbReference type="Proteomes" id="UP000837857">
    <property type="component" value="Chromosome 3"/>
</dbReference>
<protein>
    <submittedName>
        <fullName evidence="1">Uncharacterized protein</fullName>
    </submittedName>
</protein>
<keyword evidence="2" id="KW-1185">Reference proteome</keyword>
<name>A0ABN8IRK9_9NEOP</name>
<accession>A0ABN8IRK9</accession>
<proteinExistence type="predicted"/>
<evidence type="ECO:0000313" key="1">
    <source>
        <dbReference type="EMBL" id="CAH2063945.1"/>
    </source>
</evidence>
<dbReference type="EMBL" id="OW152815">
    <property type="protein sequence ID" value="CAH2063945.1"/>
    <property type="molecule type" value="Genomic_DNA"/>
</dbReference>
<reference evidence="1" key="1">
    <citation type="submission" date="2022-03" db="EMBL/GenBank/DDBJ databases">
        <authorList>
            <person name="Martin H S."/>
        </authorList>
    </citation>
    <scope>NUCLEOTIDE SEQUENCE</scope>
</reference>
<evidence type="ECO:0000313" key="2">
    <source>
        <dbReference type="Proteomes" id="UP000837857"/>
    </source>
</evidence>
<organism evidence="1 2">
    <name type="scientific">Iphiclides podalirius</name>
    <name type="common">scarce swallowtail</name>
    <dbReference type="NCBI Taxonomy" id="110791"/>
    <lineage>
        <taxon>Eukaryota</taxon>
        <taxon>Metazoa</taxon>
        <taxon>Ecdysozoa</taxon>
        <taxon>Arthropoda</taxon>
        <taxon>Hexapoda</taxon>
        <taxon>Insecta</taxon>
        <taxon>Pterygota</taxon>
        <taxon>Neoptera</taxon>
        <taxon>Endopterygota</taxon>
        <taxon>Lepidoptera</taxon>
        <taxon>Glossata</taxon>
        <taxon>Ditrysia</taxon>
        <taxon>Papilionoidea</taxon>
        <taxon>Papilionidae</taxon>
        <taxon>Papilioninae</taxon>
        <taxon>Iphiclides</taxon>
    </lineage>
</organism>